<dbReference type="Proteomes" id="UP001220324">
    <property type="component" value="Unassembled WGS sequence"/>
</dbReference>
<sequence length="125" mass="13383">MGDETGIKLRGSAEWEVNGATEKIDGLASIMDRCALSCNYASSPRVLLGAAAPVGEVLGMQVPVAYHDNAKTRKWEPVEQLCNPPCPLVALNDDPEKIRAWADFCFLATGSSNASSKVPSTIHPR</sequence>
<reference evidence="1 2" key="1">
    <citation type="journal article" date="2023" name="IMA Fungus">
        <title>Comparative genomic study of the Penicillium genus elucidates a diverse pangenome and 15 lateral gene transfer events.</title>
        <authorList>
            <person name="Petersen C."/>
            <person name="Sorensen T."/>
            <person name="Nielsen M.R."/>
            <person name="Sondergaard T.E."/>
            <person name="Sorensen J.L."/>
            <person name="Fitzpatrick D.A."/>
            <person name="Frisvad J.C."/>
            <person name="Nielsen K.L."/>
        </authorList>
    </citation>
    <scope>NUCLEOTIDE SEQUENCE [LARGE SCALE GENOMIC DNA]</scope>
    <source>
        <strain evidence="1 2">IBT 35679</strain>
    </source>
</reference>
<keyword evidence="2" id="KW-1185">Reference proteome</keyword>
<accession>A0AAD6D2F0</accession>
<dbReference type="AlphaFoldDB" id="A0AAD6D2F0"/>
<evidence type="ECO:0000313" key="1">
    <source>
        <dbReference type="EMBL" id="KAJ5547209.1"/>
    </source>
</evidence>
<name>A0AAD6D2F0_9EURO</name>
<protein>
    <submittedName>
        <fullName evidence="1">Uncharacterized protein</fullName>
    </submittedName>
</protein>
<gene>
    <name evidence="1" type="ORF">N7494_004794</name>
</gene>
<evidence type="ECO:0000313" key="2">
    <source>
        <dbReference type="Proteomes" id="UP001220324"/>
    </source>
</evidence>
<proteinExistence type="predicted"/>
<organism evidence="1 2">
    <name type="scientific">Penicillium frequentans</name>
    <dbReference type="NCBI Taxonomy" id="3151616"/>
    <lineage>
        <taxon>Eukaryota</taxon>
        <taxon>Fungi</taxon>
        <taxon>Dikarya</taxon>
        <taxon>Ascomycota</taxon>
        <taxon>Pezizomycotina</taxon>
        <taxon>Eurotiomycetes</taxon>
        <taxon>Eurotiomycetidae</taxon>
        <taxon>Eurotiales</taxon>
        <taxon>Aspergillaceae</taxon>
        <taxon>Penicillium</taxon>
    </lineage>
</organism>
<comment type="caution">
    <text evidence="1">The sequence shown here is derived from an EMBL/GenBank/DDBJ whole genome shotgun (WGS) entry which is preliminary data.</text>
</comment>
<dbReference type="EMBL" id="JAQIZZ010000003">
    <property type="protein sequence ID" value="KAJ5547209.1"/>
    <property type="molecule type" value="Genomic_DNA"/>
</dbReference>